<evidence type="ECO:0000313" key="5">
    <source>
        <dbReference type="EMBL" id="GAA3969627.1"/>
    </source>
</evidence>
<organism evidence="5 6">
    <name type="scientific">Allohahella marinimesophila</name>
    <dbReference type="NCBI Taxonomy" id="1054972"/>
    <lineage>
        <taxon>Bacteria</taxon>
        <taxon>Pseudomonadati</taxon>
        <taxon>Pseudomonadota</taxon>
        <taxon>Gammaproteobacteria</taxon>
        <taxon>Oceanospirillales</taxon>
        <taxon>Hahellaceae</taxon>
        <taxon>Allohahella</taxon>
    </lineage>
</organism>
<dbReference type="EMBL" id="BAABBO010000012">
    <property type="protein sequence ID" value="GAA3969627.1"/>
    <property type="molecule type" value="Genomic_DNA"/>
</dbReference>
<dbReference type="Pfam" id="PF00990">
    <property type="entry name" value="GGDEF"/>
    <property type="match status" value="1"/>
</dbReference>
<dbReference type="CDD" id="cd01948">
    <property type="entry name" value="EAL"/>
    <property type="match status" value="1"/>
</dbReference>
<dbReference type="SUPFAM" id="SSF52172">
    <property type="entry name" value="CheY-like"/>
    <property type="match status" value="1"/>
</dbReference>
<dbReference type="InterPro" id="IPR011006">
    <property type="entry name" value="CheY-like_superfamily"/>
</dbReference>
<dbReference type="SMART" id="SM00267">
    <property type="entry name" value="GGDEF"/>
    <property type="match status" value="1"/>
</dbReference>
<gene>
    <name evidence="5" type="ORF">GCM10022278_29200</name>
</gene>
<dbReference type="InterPro" id="IPR035919">
    <property type="entry name" value="EAL_sf"/>
</dbReference>
<feature type="modified residue" description="4-aspartylphosphate" evidence="1">
    <location>
        <position position="62"/>
    </location>
</feature>
<sequence>MKLSSTPTHLNILVVSTSPDLDQLQAQLHSTTVQVALKSAHSFAGALAEISSGQSHHAVLLDQHLAEGSGLTLLQHIRGISGQQIVIILSDADDLEAGLASLEAGAQDFIPRAELSVERLTRSILKSQLHASLDQKLQQSLANAQNLSERDSLTGLANRYLFDETLKVCLTNNRGKTTKLALFLFDLDRFKFINDSYGHVVGDRLLQQFASRMSTLLRPDEMFARLGGDEFALLVTNLRSDKPVSNIANRILRSLSDPFEIERHVLPVTTSIGIVVSPENGLSSEDLLKNADIAMYRAKKSGRNTFCFFSDDMQHHYHQQQTTELKLRQSIERNQFMLHYQPIVKCGEGSDQSIIGAEALLRWCEDGTTMRMPDKFLKVAEETGLMGAIGEWVIREACARLADIRAALDGQQRDEFCMSINVSPTQLTDGSVVLAIEEMISTYQLPPQSLELELTETAFVEDAGMIEKSINAIAALGCRIALDDFGTGYSSIQHLQRFPISTVKIDRCLMPDPTQTGLAGEPGAAMLSNSGGYLHTLALLKGLLAMLNSLQLTTTAEGVETEEHIKLCMKMGATRMQGWYYSKAVPFEEFMIMLGNKTCSRAT</sequence>
<name>A0ABP7PQJ2_9GAMM</name>
<dbReference type="InterPro" id="IPR001789">
    <property type="entry name" value="Sig_transdc_resp-reg_receiver"/>
</dbReference>
<accession>A0ABP7PQJ2</accession>
<evidence type="ECO:0000259" key="3">
    <source>
        <dbReference type="PROSITE" id="PS50883"/>
    </source>
</evidence>
<dbReference type="PANTHER" id="PTHR44757:SF2">
    <property type="entry name" value="BIOFILM ARCHITECTURE MAINTENANCE PROTEIN MBAA"/>
    <property type="match status" value="1"/>
</dbReference>
<dbReference type="PANTHER" id="PTHR44757">
    <property type="entry name" value="DIGUANYLATE CYCLASE DGCP"/>
    <property type="match status" value="1"/>
</dbReference>
<dbReference type="SMART" id="SM00448">
    <property type="entry name" value="REC"/>
    <property type="match status" value="1"/>
</dbReference>
<dbReference type="InterPro" id="IPR029787">
    <property type="entry name" value="Nucleotide_cyclase"/>
</dbReference>
<protein>
    <submittedName>
        <fullName evidence="5">GGDEF domain-containing response regulator</fullName>
    </submittedName>
</protein>
<proteinExistence type="predicted"/>
<dbReference type="SMART" id="SM00052">
    <property type="entry name" value="EAL"/>
    <property type="match status" value="1"/>
</dbReference>
<keyword evidence="1" id="KW-0597">Phosphoprotein</keyword>
<dbReference type="Gene3D" id="3.30.70.270">
    <property type="match status" value="1"/>
</dbReference>
<dbReference type="CDD" id="cd01949">
    <property type="entry name" value="GGDEF"/>
    <property type="match status" value="1"/>
</dbReference>
<dbReference type="Pfam" id="PF00563">
    <property type="entry name" value="EAL"/>
    <property type="match status" value="1"/>
</dbReference>
<dbReference type="Pfam" id="PF00072">
    <property type="entry name" value="Response_reg"/>
    <property type="match status" value="1"/>
</dbReference>
<dbReference type="InterPro" id="IPR043128">
    <property type="entry name" value="Rev_trsase/Diguanyl_cyclase"/>
</dbReference>
<dbReference type="SUPFAM" id="SSF55073">
    <property type="entry name" value="Nucleotide cyclase"/>
    <property type="match status" value="1"/>
</dbReference>
<dbReference type="PROSITE" id="PS50110">
    <property type="entry name" value="RESPONSE_REGULATORY"/>
    <property type="match status" value="1"/>
</dbReference>
<evidence type="ECO:0000256" key="1">
    <source>
        <dbReference type="PROSITE-ProRule" id="PRU00169"/>
    </source>
</evidence>
<dbReference type="NCBIfam" id="TIGR00254">
    <property type="entry name" value="GGDEF"/>
    <property type="match status" value="1"/>
</dbReference>
<dbReference type="Proteomes" id="UP001501337">
    <property type="component" value="Unassembled WGS sequence"/>
</dbReference>
<dbReference type="InterPro" id="IPR000160">
    <property type="entry name" value="GGDEF_dom"/>
</dbReference>
<feature type="domain" description="EAL" evidence="3">
    <location>
        <begin position="320"/>
        <end position="598"/>
    </location>
</feature>
<feature type="domain" description="Response regulatory" evidence="2">
    <location>
        <begin position="11"/>
        <end position="127"/>
    </location>
</feature>
<evidence type="ECO:0000259" key="4">
    <source>
        <dbReference type="PROSITE" id="PS50887"/>
    </source>
</evidence>
<keyword evidence="6" id="KW-1185">Reference proteome</keyword>
<dbReference type="Gene3D" id="3.40.50.2300">
    <property type="match status" value="1"/>
</dbReference>
<comment type="caution">
    <text evidence="5">The sequence shown here is derived from an EMBL/GenBank/DDBJ whole genome shotgun (WGS) entry which is preliminary data.</text>
</comment>
<dbReference type="PROSITE" id="PS50887">
    <property type="entry name" value="GGDEF"/>
    <property type="match status" value="1"/>
</dbReference>
<dbReference type="RefSeq" id="WP_344807650.1">
    <property type="nucleotide sequence ID" value="NZ_BAABBO010000012.1"/>
</dbReference>
<evidence type="ECO:0000313" key="6">
    <source>
        <dbReference type="Proteomes" id="UP001501337"/>
    </source>
</evidence>
<reference evidence="6" key="1">
    <citation type="journal article" date="2019" name="Int. J. Syst. Evol. Microbiol.">
        <title>The Global Catalogue of Microorganisms (GCM) 10K type strain sequencing project: providing services to taxonomists for standard genome sequencing and annotation.</title>
        <authorList>
            <consortium name="The Broad Institute Genomics Platform"/>
            <consortium name="The Broad Institute Genome Sequencing Center for Infectious Disease"/>
            <person name="Wu L."/>
            <person name="Ma J."/>
        </authorList>
    </citation>
    <scope>NUCLEOTIDE SEQUENCE [LARGE SCALE GENOMIC DNA]</scope>
    <source>
        <strain evidence="6">JCM 17555</strain>
    </source>
</reference>
<dbReference type="InterPro" id="IPR052155">
    <property type="entry name" value="Biofilm_reg_signaling"/>
</dbReference>
<dbReference type="InterPro" id="IPR001633">
    <property type="entry name" value="EAL_dom"/>
</dbReference>
<evidence type="ECO:0000259" key="2">
    <source>
        <dbReference type="PROSITE" id="PS50110"/>
    </source>
</evidence>
<dbReference type="CDD" id="cd00156">
    <property type="entry name" value="REC"/>
    <property type="match status" value="1"/>
</dbReference>
<dbReference type="SUPFAM" id="SSF141868">
    <property type="entry name" value="EAL domain-like"/>
    <property type="match status" value="1"/>
</dbReference>
<feature type="domain" description="GGDEF" evidence="4">
    <location>
        <begin position="178"/>
        <end position="311"/>
    </location>
</feature>
<dbReference type="Gene3D" id="3.20.20.450">
    <property type="entry name" value="EAL domain"/>
    <property type="match status" value="1"/>
</dbReference>
<dbReference type="PROSITE" id="PS50883">
    <property type="entry name" value="EAL"/>
    <property type="match status" value="1"/>
</dbReference>